<protein>
    <submittedName>
        <fullName evidence="2">Uncharacterized protein</fullName>
    </submittedName>
</protein>
<evidence type="ECO:0000313" key="3">
    <source>
        <dbReference type="Proteomes" id="UP000231333"/>
    </source>
</evidence>
<dbReference type="AlphaFoldDB" id="A0A2H0QUK9"/>
<feature type="transmembrane region" description="Helical" evidence="1">
    <location>
        <begin position="12"/>
        <end position="34"/>
    </location>
</feature>
<reference evidence="2 3" key="1">
    <citation type="submission" date="2017-09" db="EMBL/GenBank/DDBJ databases">
        <title>Depth-based differentiation of microbial function through sediment-hosted aquifers and enrichment of novel symbionts in the deep terrestrial subsurface.</title>
        <authorList>
            <person name="Probst A.J."/>
            <person name="Ladd B."/>
            <person name="Jarett J.K."/>
            <person name="Geller-Mcgrath D.E."/>
            <person name="Sieber C.M."/>
            <person name="Emerson J.B."/>
            <person name="Anantharaman K."/>
            <person name="Thomas B.C."/>
            <person name="Malmstrom R."/>
            <person name="Stieglmeier M."/>
            <person name="Klingl A."/>
            <person name="Woyke T."/>
            <person name="Ryan C.M."/>
            <person name="Banfield J.F."/>
        </authorList>
    </citation>
    <scope>NUCLEOTIDE SEQUENCE [LARGE SCALE GENOMIC DNA]</scope>
    <source>
        <strain evidence="2">CG10_big_fil_rev_8_21_14_0_10_42_12</strain>
    </source>
</reference>
<accession>A0A2H0QUK9</accession>
<name>A0A2H0QUK9_9BACT</name>
<evidence type="ECO:0000313" key="2">
    <source>
        <dbReference type="EMBL" id="PIR37937.1"/>
    </source>
</evidence>
<dbReference type="Proteomes" id="UP000231333">
    <property type="component" value="Unassembled WGS sequence"/>
</dbReference>
<gene>
    <name evidence="2" type="ORF">COV34_02510</name>
</gene>
<keyword evidence="1" id="KW-1133">Transmembrane helix</keyword>
<sequence>METGGPPLMLEAILWFMLVVAVCGLCAISYRVGYRRGRDSVILRPLEPEELLVGNYVVLSVKKSGNPDEEVLTLSGCGMNGVAVRVTAGQFKEGMKCHVFAHNGGGIWPKGK</sequence>
<organism evidence="2 3">
    <name type="scientific">Candidatus Zambryskibacteria bacterium CG10_big_fil_rev_8_21_14_0_10_42_12</name>
    <dbReference type="NCBI Taxonomy" id="1975115"/>
    <lineage>
        <taxon>Bacteria</taxon>
        <taxon>Candidatus Zambryskiibacteriota</taxon>
    </lineage>
</organism>
<keyword evidence="1" id="KW-0472">Membrane</keyword>
<dbReference type="EMBL" id="PCXL01000013">
    <property type="protein sequence ID" value="PIR37937.1"/>
    <property type="molecule type" value="Genomic_DNA"/>
</dbReference>
<evidence type="ECO:0000256" key="1">
    <source>
        <dbReference type="SAM" id="Phobius"/>
    </source>
</evidence>
<comment type="caution">
    <text evidence="2">The sequence shown here is derived from an EMBL/GenBank/DDBJ whole genome shotgun (WGS) entry which is preliminary data.</text>
</comment>
<keyword evidence="1" id="KW-0812">Transmembrane</keyword>
<proteinExistence type="predicted"/>